<dbReference type="OrthoDB" id="1321796at2759"/>
<comment type="caution">
    <text evidence="3">The sequence shown here is derived from an EMBL/GenBank/DDBJ whole genome shotgun (WGS) entry which is preliminary data.</text>
</comment>
<feature type="compositionally biased region" description="Basic and acidic residues" evidence="2">
    <location>
        <begin position="320"/>
        <end position="334"/>
    </location>
</feature>
<evidence type="ECO:0000313" key="4">
    <source>
        <dbReference type="Proteomes" id="UP000257109"/>
    </source>
</evidence>
<dbReference type="EMBL" id="QJKJ01001292">
    <property type="protein sequence ID" value="RDY08360.1"/>
    <property type="molecule type" value="Genomic_DNA"/>
</dbReference>
<keyword evidence="4" id="KW-1185">Reference proteome</keyword>
<evidence type="ECO:0000256" key="2">
    <source>
        <dbReference type="SAM" id="MobiDB-lite"/>
    </source>
</evidence>
<proteinExistence type="predicted"/>
<feature type="non-terminal residue" evidence="3">
    <location>
        <position position="1"/>
    </location>
</feature>
<feature type="compositionally biased region" description="Low complexity" evidence="2">
    <location>
        <begin position="37"/>
        <end position="56"/>
    </location>
</feature>
<evidence type="ECO:0000256" key="1">
    <source>
        <dbReference type="SAM" id="Coils"/>
    </source>
</evidence>
<dbReference type="PANTHER" id="PTHR31099">
    <property type="entry name" value="OS06G0165300 PROTEIN"/>
    <property type="match status" value="1"/>
</dbReference>
<protein>
    <submittedName>
        <fullName evidence="3">Uncharacterized protein</fullName>
    </submittedName>
</protein>
<evidence type="ECO:0000313" key="3">
    <source>
        <dbReference type="EMBL" id="RDY08360.1"/>
    </source>
</evidence>
<feature type="region of interest" description="Disordered" evidence="2">
    <location>
        <begin position="290"/>
        <end position="334"/>
    </location>
</feature>
<sequence>MDPGPRLTLAYLVVGGPSWGIAGSSAQGNQSPGRAASQTSSPLSNPSSSSSSGSTPIWYRDNSEDDLSTDPYSWVDLEVKKVFSTFTRGGALSGTAKVICQPGPWSVTVRPCRPDEPAHVRPASSNPPSFFLYDTLPFKLGIKLHFTSFERSVLRALNVAPTQLHPNSWGFVRAFELICEDLGRAPSLSSAKVGWTSLSSRPKRKLLKPFLESFKVFKDRFFKVSRGAGGPDILTPQPAVSVTVSVNHLEEWEKEFVAELHGLRVLSTAEIIKGTGFSVKYLKNVRKKISQASPAEPNDSEPLDSPSGSPFQTGPIGNEEADRPHSTDTNEERPQKRLHAEFDDLFDDPAPVPNEEEMFSRAPVSPSLWDHSTSMGQVGSLDASLASDRSRVQRLGVKGTLNIFHQLAGCSLIFARAAEAEFGGLDDQITSLSDQLAQAQEKNDGMTAVHRDSIIKIGNYERTVDGLQGELRQASHQNEELLAAKSALEAERESLNSKIEDLSLSCQQLEATNVDSLQRLSLMESELAKIRGDSAAKDATILKQGSSILQQYEVGFHRALAQVKVLCPDLDVAEADPYKDIVDGRLVDVPTPPDSPVA</sequence>
<keyword evidence="1" id="KW-0175">Coiled coil</keyword>
<feature type="coiled-coil region" evidence="1">
    <location>
        <begin position="429"/>
        <end position="512"/>
    </location>
</feature>
<organism evidence="3 4">
    <name type="scientific">Mucuna pruriens</name>
    <name type="common">Velvet bean</name>
    <name type="synonym">Dolichos pruriens</name>
    <dbReference type="NCBI Taxonomy" id="157652"/>
    <lineage>
        <taxon>Eukaryota</taxon>
        <taxon>Viridiplantae</taxon>
        <taxon>Streptophyta</taxon>
        <taxon>Embryophyta</taxon>
        <taxon>Tracheophyta</taxon>
        <taxon>Spermatophyta</taxon>
        <taxon>Magnoliopsida</taxon>
        <taxon>eudicotyledons</taxon>
        <taxon>Gunneridae</taxon>
        <taxon>Pentapetalae</taxon>
        <taxon>rosids</taxon>
        <taxon>fabids</taxon>
        <taxon>Fabales</taxon>
        <taxon>Fabaceae</taxon>
        <taxon>Papilionoideae</taxon>
        <taxon>50 kb inversion clade</taxon>
        <taxon>NPAAA clade</taxon>
        <taxon>indigoferoid/millettioid clade</taxon>
        <taxon>Phaseoleae</taxon>
        <taxon>Mucuna</taxon>
    </lineage>
</organism>
<dbReference type="AlphaFoldDB" id="A0A371HZZ0"/>
<name>A0A371HZZ0_MUCPR</name>
<feature type="region of interest" description="Disordered" evidence="2">
    <location>
        <begin position="22"/>
        <end position="57"/>
    </location>
</feature>
<accession>A0A371HZZ0</accession>
<dbReference type="Proteomes" id="UP000257109">
    <property type="component" value="Unassembled WGS sequence"/>
</dbReference>
<gene>
    <name evidence="3" type="ORF">CR513_07418</name>
</gene>
<dbReference type="PANTHER" id="PTHR31099:SF49">
    <property type="entry name" value="MYOSIN HEAVY CHAIN-LIKE PROTEIN"/>
    <property type="match status" value="1"/>
</dbReference>
<reference evidence="3" key="1">
    <citation type="submission" date="2018-05" db="EMBL/GenBank/DDBJ databases">
        <title>Draft genome of Mucuna pruriens seed.</title>
        <authorList>
            <person name="Nnadi N.E."/>
            <person name="Vos R."/>
            <person name="Hasami M.H."/>
            <person name="Devisetty U.K."/>
            <person name="Aguiy J.C."/>
        </authorList>
    </citation>
    <scope>NUCLEOTIDE SEQUENCE [LARGE SCALE GENOMIC DNA]</scope>
    <source>
        <strain evidence="3">JCA_2017</strain>
    </source>
</reference>